<dbReference type="PROSITE" id="PS50404">
    <property type="entry name" value="GST_NTER"/>
    <property type="match status" value="1"/>
</dbReference>
<dbReference type="Proteomes" id="UP001162164">
    <property type="component" value="Unassembled WGS sequence"/>
</dbReference>
<evidence type="ECO:0000313" key="3">
    <source>
        <dbReference type="Proteomes" id="UP001162164"/>
    </source>
</evidence>
<dbReference type="SUPFAM" id="SSF47616">
    <property type="entry name" value="GST C-terminal domain-like"/>
    <property type="match status" value="1"/>
</dbReference>
<dbReference type="EMBL" id="JAPWTJ010001427">
    <property type="protein sequence ID" value="KAJ8971842.1"/>
    <property type="molecule type" value="Genomic_DNA"/>
</dbReference>
<organism evidence="2 3">
    <name type="scientific">Molorchus minor</name>
    <dbReference type="NCBI Taxonomy" id="1323400"/>
    <lineage>
        <taxon>Eukaryota</taxon>
        <taxon>Metazoa</taxon>
        <taxon>Ecdysozoa</taxon>
        <taxon>Arthropoda</taxon>
        <taxon>Hexapoda</taxon>
        <taxon>Insecta</taxon>
        <taxon>Pterygota</taxon>
        <taxon>Neoptera</taxon>
        <taxon>Endopterygota</taxon>
        <taxon>Coleoptera</taxon>
        <taxon>Polyphaga</taxon>
        <taxon>Cucujiformia</taxon>
        <taxon>Chrysomeloidea</taxon>
        <taxon>Cerambycidae</taxon>
        <taxon>Lamiinae</taxon>
        <taxon>Monochamini</taxon>
        <taxon>Molorchus</taxon>
    </lineage>
</organism>
<dbReference type="PANTHER" id="PTHR43917">
    <property type="match status" value="1"/>
</dbReference>
<dbReference type="Gene3D" id="1.20.1050.10">
    <property type="match status" value="1"/>
</dbReference>
<sequence>MVIKYYFDLMSQPSRALYIFLKLSKIPVELCPVALRNGEHLTEEFKENYSKFQKVPFIHDGNFRLTETVGILRYLTREYPTEDHWYPNDSKQQAKVDEYLEWQHLNTRLFCASYFQTKMVATNSDWKATLSTKTRKML</sequence>
<keyword evidence="3" id="KW-1185">Reference proteome</keyword>
<dbReference type="Gene3D" id="3.40.30.10">
    <property type="entry name" value="Glutaredoxin"/>
    <property type="match status" value="1"/>
</dbReference>
<comment type="caution">
    <text evidence="2">The sequence shown here is derived from an EMBL/GenBank/DDBJ whole genome shotgun (WGS) entry which is preliminary data.</text>
</comment>
<evidence type="ECO:0000259" key="1">
    <source>
        <dbReference type="PROSITE" id="PS50404"/>
    </source>
</evidence>
<dbReference type="Pfam" id="PF02798">
    <property type="entry name" value="GST_N"/>
    <property type="match status" value="1"/>
</dbReference>
<proteinExistence type="predicted"/>
<dbReference type="CDD" id="cd03050">
    <property type="entry name" value="GST_N_Theta"/>
    <property type="match status" value="1"/>
</dbReference>
<gene>
    <name evidence="2" type="ORF">NQ317_001555</name>
</gene>
<dbReference type="InterPro" id="IPR004045">
    <property type="entry name" value="Glutathione_S-Trfase_N"/>
</dbReference>
<accession>A0ABQ9J2R8</accession>
<dbReference type="PANTHER" id="PTHR43917:SF8">
    <property type="entry name" value="GH16740P-RELATED"/>
    <property type="match status" value="1"/>
</dbReference>
<dbReference type="SUPFAM" id="SSF52833">
    <property type="entry name" value="Thioredoxin-like"/>
    <property type="match status" value="1"/>
</dbReference>
<dbReference type="InterPro" id="IPR036249">
    <property type="entry name" value="Thioredoxin-like_sf"/>
</dbReference>
<dbReference type="InterPro" id="IPR051369">
    <property type="entry name" value="GST_Theta"/>
</dbReference>
<feature type="domain" description="GST N-terminal" evidence="1">
    <location>
        <begin position="1"/>
        <end position="83"/>
    </location>
</feature>
<protein>
    <recommendedName>
        <fullName evidence="1">GST N-terminal domain-containing protein</fullName>
    </recommendedName>
</protein>
<dbReference type="InterPro" id="IPR036282">
    <property type="entry name" value="Glutathione-S-Trfase_C_sf"/>
</dbReference>
<evidence type="ECO:0000313" key="2">
    <source>
        <dbReference type="EMBL" id="KAJ8971842.1"/>
    </source>
</evidence>
<name>A0ABQ9J2R8_9CUCU</name>
<reference evidence="2" key="1">
    <citation type="journal article" date="2023" name="Insect Mol. Biol.">
        <title>Genome sequencing provides insights into the evolution of gene families encoding plant cell wall-degrading enzymes in longhorned beetles.</title>
        <authorList>
            <person name="Shin N.R."/>
            <person name="Okamura Y."/>
            <person name="Kirsch R."/>
            <person name="Pauchet Y."/>
        </authorList>
    </citation>
    <scope>NUCLEOTIDE SEQUENCE</scope>
    <source>
        <strain evidence="2">MMC_N1</strain>
    </source>
</reference>
<dbReference type="InterPro" id="IPR040075">
    <property type="entry name" value="GST_N_Theta"/>
</dbReference>